<dbReference type="RefSeq" id="WP_019598435.1">
    <property type="nucleotide sequence ID" value="NZ_FNQC01000009.1"/>
</dbReference>
<dbReference type="PANTHER" id="PTHR30524">
    <property type="entry name" value="MANNITOL-1-PHOSPHATE 5-DEHYDROGENASE"/>
    <property type="match status" value="1"/>
</dbReference>
<evidence type="ECO:0000256" key="1">
    <source>
        <dbReference type="ARBA" id="ARBA00023002"/>
    </source>
</evidence>
<dbReference type="InterPro" id="IPR036291">
    <property type="entry name" value="NAD(P)-bd_dom_sf"/>
</dbReference>
<dbReference type="PANTHER" id="PTHR30524:SF0">
    <property type="entry name" value="ALTRONATE OXIDOREDUCTASE-RELATED"/>
    <property type="match status" value="1"/>
</dbReference>
<dbReference type="InterPro" id="IPR013118">
    <property type="entry name" value="Mannitol_DH_C"/>
</dbReference>
<dbReference type="Pfam" id="PF08125">
    <property type="entry name" value="Mannitol_dh_C"/>
    <property type="match status" value="1"/>
</dbReference>
<feature type="domain" description="Mannitol dehydrogenase C-terminal" evidence="4">
    <location>
        <begin position="274"/>
        <end position="462"/>
    </location>
</feature>
<dbReference type="Gene3D" id="1.10.1040.10">
    <property type="entry name" value="N-(1-d-carboxylethyl)-l-norvaline Dehydrogenase, domain 2"/>
    <property type="match status" value="1"/>
</dbReference>
<dbReference type="Pfam" id="PF01232">
    <property type="entry name" value="Mannitol_dh"/>
    <property type="match status" value="1"/>
</dbReference>
<keyword evidence="6" id="KW-1185">Reference proteome</keyword>
<reference evidence="5 6" key="1">
    <citation type="submission" date="2016-10" db="EMBL/GenBank/DDBJ databases">
        <authorList>
            <person name="Varghese N."/>
            <person name="Submissions S."/>
        </authorList>
    </citation>
    <scope>NUCLEOTIDE SEQUENCE [LARGE SCALE GENOMIC DNA]</scope>
    <source>
        <strain evidence="5 6">DSM 17997</strain>
    </source>
</reference>
<comment type="caution">
    <text evidence="5">The sequence shown here is derived from an EMBL/GenBank/DDBJ whole genome shotgun (WGS) entry which is preliminary data.</text>
</comment>
<dbReference type="InterPro" id="IPR000669">
    <property type="entry name" value="Mannitol_DH"/>
</dbReference>
<dbReference type="InterPro" id="IPR013328">
    <property type="entry name" value="6PGD_dom2"/>
</dbReference>
<gene>
    <name evidence="5" type="ORF">SAMN05444412_10970</name>
</gene>
<name>A0A1H3RRW7_9BACT</name>
<dbReference type="SUPFAM" id="SSF51735">
    <property type="entry name" value="NAD(P)-binding Rossmann-fold domains"/>
    <property type="match status" value="1"/>
</dbReference>
<accession>A0A1H3RRW7</accession>
<dbReference type="Proteomes" id="UP000199663">
    <property type="component" value="Unassembled WGS sequence"/>
</dbReference>
<dbReference type="SUPFAM" id="SSF48179">
    <property type="entry name" value="6-phosphogluconate dehydrogenase C-terminal domain-like"/>
    <property type="match status" value="1"/>
</dbReference>
<organism evidence="5 6">
    <name type="scientific">Rhodonellum ikkaensis</name>
    <dbReference type="NCBI Taxonomy" id="336829"/>
    <lineage>
        <taxon>Bacteria</taxon>
        <taxon>Pseudomonadati</taxon>
        <taxon>Bacteroidota</taxon>
        <taxon>Cytophagia</taxon>
        <taxon>Cytophagales</taxon>
        <taxon>Cytophagaceae</taxon>
        <taxon>Rhodonellum</taxon>
    </lineage>
</organism>
<protein>
    <submittedName>
        <fullName evidence="5">Tagaturonate reductase</fullName>
    </submittedName>
</protein>
<feature type="domain" description="Mannitol dehydrogenase N-terminal" evidence="3">
    <location>
        <begin position="17"/>
        <end position="253"/>
    </location>
</feature>
<proteinExistence type="predicted"/>
<evidence type="ECO:0000313" key="5">
    <source>
        <dbReference type="EMBL" id="SDZ28383.1"/>
    </source>
</evidence>
<dbReference type="PRINTS" id="PR00084">
    <property type="entry name" value="MTLDHDRGNASE"/>
</dbReference>
<dbReference type="NCBIfam" id="NF002969">
    <property type="entry name" value="PRK03643.1"/>
    <property type="match status" value="1"/>
</dbReference>
<dbReference type="InterPro" id="IPR013131">
    <property type="entry name" value="Mannitol_DH_N"/>
</dbReference>
<evidence type="ECO:0000313" key="6">
    <source>
        <dbReference type="Proteomes" id="UP000199663"/>
    </source>
</evidence>
<sequence length="468" mass="53099">MKNLNRQNIDTAKRPVKILQFGEGNFLRGFVDWMVDVMNEKTSFDGDVVVVQPIAQGLAEMLKAQDGLYHVLLQGIQNGKPTQESRLITCIQEAMNPFEDYAAYLELGENPDLRFVISNTTEAGITFDPEDKEHQSIPLTFPGKLTALLFKRFQTFNGDPKKGLVLIPCELIDKNGAILKECILKYAKLWHLSEAFSSWIEEANSFCNTLVDRIVPGFPRETIGEIQEELGYEDNLVVMAEPFHLWVIEGPEGLEKEFPAAQAGLQVKFVKDQNPYRTRKVRILNGAHTALVPVAFLKGFRTVRESVEDPEMGEFIKATIFGEIIPTLDLPKEELEQFANDVLDRFRNPFIRHELVSISLNSISKFKVRVLPSILEYHRIKGIWPAHLIQSFAALIAFYKGEINGEPIPLKDDEPVMAFFKEVWKEENLETVVEKTLGRIDFWGMDLSQLEGLKDAVLGNLKESTVES</sequence>
<dbReference type="InterPro" id="IPR008927">
    <property type="entry name" value="6-PGluconate_DH-like_C_sf"/>
</dbReference>
<keyword evidence="1" id="KW-0560">Oxidoreductase</keyword>
<dbReference type="Gene3D" id="3.40.50.720">
    <property type="entry name" value="NAD(P)-binding Rossmann-like Domain"/>
    <property type="match status" value="1"/>
</dbReference>
<keyword evidence="2" id="KW-0520">NAD</keyword>
<dbReference type="EMBL" id="FNQC01000009">
    <property type="protein sequence ID" value="SDZ28383.1"/>
    <property type="molecule type" value="Genomic_DNA"/>
</dbReference>
<evidence type="ECO:0000256" key="2">
    <source>
        <dbReference type="ARBA" id="ARBA00023027"/>
    </source>
</evidence>
<evidence type="ECO:0000259" key="3">
    <source>
        <dbReference type="Pfam" id="PF01232"/>
    </source>
</evidence>
<evidence type="ECO:0000259" key="4">
    <source>
        <dbReference type="Pfam" id="PF08125"/>
    </source>
</evidence>